<proteinExistence type="predicted"/>
<keyword evidence="3" id="KW-1185">Reference proteome</keyword>
<keyword evidence="1" id="KW-1133">Transmembrane helix</keyword>
<comment type="caution">
    <text evidence="2">The sequence shown here is derived from an EMBL/GenBank/DDBJ whole genome shotgun (WGS) entry which is preliminary data.</text>
</comment>
<reference evidence="3" key="1">
    <citation type="journal article" date="2019" name="Int. J. Syst. Evol. Microbiol.">
        <title>The Global Catalogue of Microorganisms (GCM) 10K type strain sequencing project: providing services to taxonomists for standard genome sequencing and annotation.</title>
        <authorList>
            <consortium name="The Broad Institute Genomics Platform"/>
            <consortium name="The Broad Institute Genome Sequencing Center for Infectious Disease"/>
            <person name="Wu L."/>
            <person name="Ma J."/>
        </authorList>
    </citation>
    <scope>NUCLEOTIDE SEQUENCE [LARGE SCALE GENOMIC DNA]</scope>
    <source>
        <strain evidence="3">CGMCC 1.10363</strain>
    </source>
</reference>
<dbReference type="EMBL" id="JBHSCN010000002">
    <property type="protein sequence ID" value="MFC4242090.1"/>
    <property type="molecule type" value="Genomic_DNA"/>
</dbReference>
<gene>
    <name evidence="2" type="ORF">ACFOYW_01790</name>
</gene>
<keyword evidence="1" id="KW-0472">Membrane</keyword>
<evidence type="ECO:0000256" key="1">
    <source>
        <dbReference type="SAM" id="Phobius"/>
    </source>
</evidence>
<dbReference type="RefSeq" id="WP_390226874.1">
    <property type="nucleotide sequence ID" value="NZ_JBHSCN010000002.1"/>
</dbReference>
<evidence type="ECO:0000313" key="3">
    <source>
        <dbReference type="Proteomes" id="UP001595900"/>
    </source>
</evidence>
<evidence type="ECO:0000313" key="2">
    <source>
        <dbReference type="EMBL" id="MFC4242090.1"/>
    </source>
</evidence>
<feature type="transmembrane region" description="Helical" evidence="1">
    <location>
        <begin position="6"/>
        <end position="27"/>
    </location>
</feature>
<name>A0ABV8Q422_9MICO</name>
<keyword evidence="1" id="KW-0812">Transmembrane</keyword>
<dbReference type="Proteomes" id="UP001595900">
    <property type="component" value="Unassembled WGS sequence"/>
</dbReference>
<organism evidence="2 3">
    <name type="scientific">Gryllotalpicola reticulitermitis</name>
    <dbReference type="NCBI Taxonomy" id="1184153"/>
    <lineage>
        <taxon>Bacteria</taxon>
        <taxon>Bacillati</taxon>
        <taxon>Actinomycetota</taxon>
        <taxon>Actinomycetes</taxon>
        <taxon>Micrococcales</taxon>
        <taxon>Microbacteriaceae</taxon>
        <taxon>Gryllotalpicola</taxon>
    </lineage>
</organism>
<protein>
    <submittedName>
        <fullName evidence="2">Uncharacterized protein</fullName>
    </submittedName>
</protein>
<sequence>MGIVYIAAAISLAALAMAAWAVVKTAFESGRDRGMKRPRSSDHERGL</sequence>
<accession>A0ABV8Q422</accession>